<keyword evidence="4" id="KW-0540">Nuclease</keyword>
<feature type="chain" id="PRO_5042550766" evidence="2">
    <location>
        <begin position="26"/>
        <end position="682"/>
    </location>
</feature>
<evidence type="ECO:0000256" key="1">
    <source>
        <dbReference type="SAM" id="MobiDB-lite"/>
    </source>
</evidence>
<dbReference type="PANTHER" id="PTHR41349">
    <property type="match status" value="1"/>
</dbReference>
<keyword evidence="4" id="KW-0255">Endonuclease</keyword>
<protein>
    <submittedName>
        <fullName evidence="4">Endonuclease/exonuclease/phosphatase family</fullName>
    </submittedName>
</protein>
<feature type="compositionally biased region" description="Basic and acidic residues" evidence="1">
    <location>
        <begin position="612"/>
        <end position="625"/>
    </location>
</feature>
<dbReference type="SUPFAM" id="SSF56219">
    <property type="entry name" value="DNase I-like"/>
    <property type="match status" value="1"/>
</dbReference>
<reference evidence="4" key="1">
    <citation type="submission" date="2016-11" db="EMBL/GenBank/DDBJ databases">
        <title>The genome sequence of Colletotrichum cuscutae.</title>
        <authorList>
            <person name="Baroncelli R."/>
        </authorList>
    </citation>
    <scope>NUCLEOTIDE SEQUENCE</scope>
    <source>
        <strain evidence="4">IMI 304802</strain>
    </source>
</reference>
<dbReference type="Pfam" id="PF03372">
    <property type="entry name" value="Exo_endo_phos"/>
    <property type="match status" value="1"/>
</dbReference>
<accession>A0AAI9YE56</accession>
<evidence type="ECO:0000313" key="5">
    <source>
        <dbReference type="Proteomes" id="UP001239213"/>
    </source>
</evidence>
<keyword evidence="4" id="KW-0378">Hydrolase</keyword>
<feature type="signal peptide" evidence="2">
    <location>
        <begin position="1"/>
        <end position="25"/>
    </location>
</feature>
<evidence type="ECO:0000256" key="2">
    <source>
        <dbReference type="SAM" id="SignalP"/>
    </source>
</evidence>
<sequence length="682" mass="73735">MRFTALISYILSALFVAQFPTPALAIPTTRQAGSLAFLPDNPLFTFSYSTPNADAKNWIGLYRASGGGPENQTFVEPSLAWGYAPQSNGTLKIENGSGSGLVPGEYRAYFLAKDGYAWLAPPVDVRVPYASGPVQFLLDEVTLRNARVGDGYEARVDGLRSGGGSASVSFRKVEGSEWVKVSEAGVVSGTPDVAGPSHVTIEVAVAAAAAGDGSSARLDVTIPVRPIGAPLVDEVSVMSFNLWHGGTQVSDYHAKQVRFLASSGVDVVGVQESTGGHATRLGDALGWYSWQGGDVGFVSKYPLKDAAAHEGGTYAASVRVVLDGEGEEVVLWNVHLGYDPYGPYDFCFDNMTVEEVLARETESKRTPQIESVVRAMAGQLAEAEAVPVMLVGDFNAPSHLDWVDATSGMHCGQGDMPWPSSVAPTEAGLVDSYRVVWPDPGARPGVTWSPIFLENEGRPEPMDRIDFVYFRGGKLEVLGSEEVVVGEPAPEPGHGANEWTSDHAAVVTRFKMKKVKSAEVEGGPKKEGGAVQCGRHQATHHTLTAGTLTFELVFRFWYQEGAPAAKAMYTPDTQYSNRIEFQKPSIKNQRRAKMPFSFTSSISFSSSISHNGKTEERRWARKTERSPSGTTVRTASYKTGEPVYLERREYDSAGRALPEGRAVKSDGTEKIDRRIEDVSERE</sequence>
<comment type="caution">
    <text evidence="4">The sequence shown here is derived from an EMBL/GenBank/DDBJ whole genome shotgun (WGS) entry which is preliminary data.</text>
</comment>
<proteinExistence type="predicted"/>
<dbReference type="Gene3D" id="3.60.10.10">
    <property type="entry name" value="Endonuclease/exonuclease/phosphatase"/>
    <property type="match status" value="1"/>
</dbReference>
<organism evidence="4 5">
    <name type="scientific">Colletotrichum cuscutae</name>
    <dbReference type="NCBI Taxonomy" id="1209917"/>
    <lineage>
        <taxon>Eukaryota</taxon>
        <taxon>Fungi</taxon>
        <taxon>Dikarya</taxon>
        <taxon>Ascomycota</taxon>
        <taxon>Pezizomycotina</taxon>
        <taxon>Sordariomycetes</taxon>
        <taxon>Hypocreomycetidae</taxon>
        <taxon>Glomerellales</taxon>
        <taxon>Glomerellaceae</taxon>
        <taxon>Colletotrichum</taxon>
        <taxon>Colletotrichum acutatum species complex</taxon>
    </lineage>
</organism>
<keyword evidence="5" id="KW-1185">Reference proteome</keyword>
<name>A0AAI9YE56_9PEZI</name>
<feature type="region of interest" description="Disordered" evidence="1">
    <location>
        <begin position="649"/>
        <end position="682"/>
    </location>
</feature>
<evidence type="ECO:0000313" key="4">
    <source>
        <dbReference type="EMBL" id="KAK1499602.1"/>
    </source>
</evidence>
<feature type="domain" description="Endonuclease/exonuclease/phosphatase" evidence="3">
    <location>
        <begin position="238"/>
        <end position="503"/>
    </location>
</feature>
<dbReference type="EMBL" id="MPDP01000001">
    <property type="protein sequence ID" value="KAK1499602.1"/>
    <property type="molecule type" value="Genomic_DNA"/>
</dbReference>
<gene>
    <name evidence="4" type="ORF">CCUS01_00327</name>
</gene>
<feature type="region of interest" description="Disordered" evidence="1">
    <location>
        <begin position="607"/>
        <end position="634"/>
    </location>
</feature>
<dbReference type="InterPro" id="IPR005135">
    <property type="entry name" value="Endo/exonuclease/phosphatase"/>
</dbReference>
<dbReference type="InterPro" id="IPR036691">
    <property type="entry name" value="Endo/exonu/phosph_ase_sf"/>
</dbReference>
<dbReference type="PANTHER" id="PTHR41349:SF1">
    <property type="entry name" value="PROTEIN CBG08683"/>
    <property type="match status" value="1"/>
</dbReference>
<dbReference type="Proteomes" id="UP001239213">
    <property type="component" value="Unassembled WGS sequence"/>
</dbReference>
<dbReference type="GO" id="GO:0004519">
    <property type="term" value="F:endonuclease activity"/>
    <property type="evidence" value="ECO:0007669"/>
    <property type="project" value="UniProtKB-KW"/>
</dbReference>
<dbReference type="AlphaFoldDB" id="A0AAI9YE56"/>
<evidence type="ECO:0000259" key="3">
    <source>
        <dbReference type="Pfam" id="PF03372"/>
    </source>
</evidence>
<feature type="compositionally biased region" description="Basic and acidic residues" evidence="1">
    <location>
        <begin position="661"/>
        <end position="682"/>
    </location>
</feature>
<keyword evidence="2" id="KW-0732">Signal</keyword>